<dbReference type="PROSITE" id="PS51900">
    <property type="entry name" value="CB"/>
    <property type="match status" value="1"/>
</dbReference>
<dbReference type="Pfam" id="PF02899">
    <property type="entry name" value="Phage_int_SAM_1"/>
    <property type="match status" value="1"/>
</dbReference>
<keyword evidence="2" id="KW-0229">DNA integration</keyword>
<proteinExistence type="predicted"/>
<reference evidence="8 9" key="1">
    <citation type="submission" date="2014-03" db="EMBL/GenBank/DDBJ databases">
        <title>Bradyrhizobium valentinum sp. nov., isolated from effective nodules of Lupinus mariae-josephae, a lupine endemic of basic-lime soils in Eastern Spain.</title>
        <authorList>
            <person name="Duran D."/>
            <person name="Rey L."/>
            <person name="Navarro A."/>
            <person name="Busquets A."/>
            <person name="Imperial J."/>
            <person name="Ruiz-Argueso T."/>
        </authorList>
    </citation>
    <scope>NUCLEOTIDE SEQUENCE [LARGE SCALE GENOMIC DNA]</scope>
    <source>
        <strain evidence="8 9">CCBAU 23086</strain>
    </source>
</reference>
<dbReference type="AlphaFoldDB" id="A0A0R3MJK5"/>
<dbReference type="InterPro" id="IPR011010">
    <property type="entry name" value="DNA_brk_join_enz"/>
</dbReference>
<evidence type="ECO:0000256" key="2">
    <source>
        <dbReference type="ARBA" id="ARBA00022908"/>
    </source>
</evidence>
<dbReference type="SUPFAM" id="SSF56349">
    <property type="entry name" value="DNA breaking-rejoining enzymes"/>
    <property type="match status" value="1"/>
</dbReference>
<protein>
    <submittedName>
        <fullName evidence="8">Integrase</fullName>
    </submittedName>
</protein>
<dbReference type="EMBL" id="LLYB01000089">
    <property type="protein sequence ID" value="KRR20299.1"/>
    <property type="molecule type" value="Genomic_DNA"/>
</dbReference>
<evidence type="ECO:0000259" key="7">
    <source>
        <dbReference type="PROSITE" id="PS51900"/>
    </source>
</evidence>
<dbReference type="GO" id="GO:0003677">
    <property type="term" value="F:DNA binding"/>
    <property type="evidence" value="ECO:0007669"/>
    <property type="project" value="UniProtKB-UniRule"/>
</dbReference>
<dbReference type="Gene3D" id="1.10.443.10">
    <property type="entry name" value="Intergrase catalytic core"/>
    <property type="match status" value="1"/>
</dbReference>
<dbReference type="InterPro" id="IPR004107">
    <property type="entry name" value="Integrase_SAM-like_N"/>
</dbReference>
<comment type="caution">
    <text evidence="8">The sequence shown here is derived from an EMBL/GenBank/DDBJ whole genome shotgun (WGS) entry which is preliminary data.</text>
</comment>
<feature type="domain" description="Core-binding (CB)" evidence="7">
    <location>
        <begin position="2"/>
        <end position="95"/>
    </location>
</feature>
<gene>
    <name evidence="8" type="ORF">CQ14_29715</name>
</gene>
<sequence length="337" mass="37645">MTALAPYLSGFLREHLPKERRASQHTCEAYAQSFQLLLVFAAGRLKTTPAKIEVEQLDAPLMLAFLEHLEKKRGNSARTRNARLAAINSFFRFLEYRLPSCLDLSRRIHAIPMKKTDQALIGYLTREELQALLNAPDASTMSGIRDRAMLHLAFAAGLRVSELVGLRLDQIDRQTLSSVHVMGKGRRERVLPLWKETAAAVKAWLRVRPASAAPELFLSARAQAMTRSGFEYILAKHVATASRAAPTIAGKDVSPHVLRHTCAMHTLQATRDARKVSLWLGHANLQSTEVYLRADPTEKLEALAAMVPPMLKPGRFRAPDKLLAMLSTVKRRPDYAE</sequence>
<evidence type="ECO:0000256" key="1">
    <source>
        <dbReference type="ARBA" id="ARBA00022829"/>
    </source>
</evidence>
<dbReference type="PANTHER" id="PTHR30349">
    <property type="entry name" value="PHAGE INTEGRASE-RELATED"/>
    <property type="match status" value="1"/>
</dbReference>
<dbReference type="InterPro" id="IPR044068">
    <property type="entry name" value="CB"/>
</dbReference>
<evidence type="ECO:0000256" key="4">
    <source>
        <dbReference type="ARBA" id="ARBA00023172"/>
    </source>
</evidence>
<dbReference type="GO" id="GO:0015074">
    <property type="term" value="P:DNA integration"/>
    <property type="evidence" value="ECO:0007669"/>
    <property type="project" value="UniProtKB-KW"/>
</dbReference>
<accession>A0A0R3MJK5</accession>
<dbReference type="InterPro" id="IPR050090">
    <property type="entry name" value="Tyrosine_recombinase_XerCD"/>
</dbReference>
<name>A0A0R3MJK5_9BRAD</name>
<keyword evidence="3 5" id="KW-0238">DNA-binding</keyword>
<keyword evidence="1" id="KW-0159">Chromosome partition</keyword>
<evidence type="ECO:0000313" key="8">
    <source>
        <dbReference type="EMBL" id="KRR20299.1"/>
    </source>
</evidence>
<dbReference type="InterPro" id="IPR013762">
    <property type="entry name" value="Integrase-like_cat_sf"/>
</dbReference>
<evidence type="ECO:0000256" key="5">
    <source>
        <dbReference type="PROSITE-ProRule" id="PRU01248"/>
    </source>
</evidence>
<keyword evidence="4" id="KW-0233">DNA recombination</keyword>
<dbReference type="PROSITE" id="PS51898">
    <property type="entry name" value="TYR_RECOMBINASE"/>
    <property type="match status" value="1"/>
</dbReference>
<organism evidence="8 9">
    <name type="scientific">Bradyrhizobium lablabi</name>
    <dbReference type="NCBI Taxonomy" id="722472"/>
    <lineage>
        <taxon>Bacteria</taxon>
        <taxon>Pseudomonadati</taxon>
        <taxon>Pseudomonadota</taxon>
        <taxon>Alphaproteobacteria</taxon>
        <taxon>Hyphomicrobiales</taxon>
        <taxon>Nitrobacteraceae</taxon>
        <taxon>Bradyrhizobium</taxon>
    </lineage>
</organism>
<dbReference type="InterPro" id="IPR002104">
    <property type="entry name" value="Integrase_catalytic"/>
</dbReference>
<dbReference type="OrthoDB" id="9801717at2"/>
<dbReference type="RefSeq" id="WP_057860664.1">
    <property type="nucleotide sequence ID" value="NZ_LLYB01000089.1"/>
</dbReference>
<dbReference type="PANTHER" id="PTHR30349:SF81">
    <property type="entry name" value="TYROSINE RECOMBINASE XERC"/>
    <property type="match status" value="1"/>
</dbReference>
<evidence type="ECO:0000313" key="9">
    <source>
        <dbReference type="Proteomes" id="UP000051660"/>
    </source>
</evidence>
<dbReference type="InterPro" id="IPR010998">
    <property type="entry name" value="Integrase_recombinase_N"/>
</dbReference>
<dbReference type="GO" id="GO:0006310">
    <property type="term" value="P:DNA recombination"/>
    <property type="evidence" value="ECO:0007669"/>
    <property type="project" value="UniProtKB-KW"/>
</dbReference>
<dbReference type="Pfam" id="PF00589">
    <property type="entry name" value="Phage_integrase"/>
    <property type="match status" value="1"/>
</dbReference>
<evidence type="ECO:0000256" key="3">
    <source>
        <dbReference type="ARBA" id="ARBA00023125"/>
    </source>
</evidence>
<evidence type="ECO:0000259" key="6">
    <source>
        <dbReference type="PROSITE" id="PS51898"/>
    </source>
</evidence>
<dbReference type="Proteomes" id="UP000051660">
    <property type="component" value="Unassembled WGS sequence"/>
</dbReference>
<dbReference type="GO" id="GO:0007059">
    <property type="term" value="P:chromosome segregation"/>
    <property type="evidence" value="ECO:0007669"/>
    <property type="project" value="UniProtKB-KW"/>
</dbReference>
<feature type="domain" description="Tyr recombinase" evidence="6">
    <location>
        <begin position="119"/>
        <end position="304"/>
    </location>
</feature>
<dbReference type="Gene3D" id="1.10.150.130">
    <property type="match status" value="1"/>
</dbReference>